<keyword evidence="2" id="KW-0680">Restriction system</keyword>
<gene>
    <name evidence="5" type="ORF">KU74_01965</name>
</gene>
<dbReference type="OrthoDB" id="398435at2"/>
<proteinExistence type="inferred from homology"/>
<dbReference type="Gene3D" id="3.90.220.20">
    <property type="entry name" value="DNA methylase specificity domains"/>
    <property type="match status" value="1"/>
</dbReference>
<dbReference type="PANTHER" id="PTHR30408">
    <property type="entry name" value="TYPE-1 RESTRICTION ENZYME ECOKI SPECIFICITY PROTEIN"/>
    <property type="match status" value="1"/>
</dbReference>
<dbReference type="PANTHER" id="PTHR30408:SF13">
    <property type="entry name" value="TYPE I RESTRICTION ENZYME HINDI SPECIFICITY SUBUNIT"/>
    <property type="match status" value="1"/>
</dbReference>
<dbReference type="SUPFAM" id="SSF116734">
    <property type="entry name" value="DNA methylase specificity domain"/>
    <property type="match status" value="1"/>
</dbReference>
<organism evidence="5 6">
    <name type="scientific">Pectobacterium brasiliense</name>
    <dbReference type="NCBI Taxonomy" id="180957"/>
    <lineage>
        <taxon>Bacteria</taxon>
        <taxon>Pseudomonadati</taxon>
        <taxon>Pseudomonadota</taxon>
        <taxon>Gammaproteobacteria</taxon>
        <taxon>Enterobacterales</taxon>
        <taxon>Pectobacteriaceae</taxon>
        <taxon>Pectobacterium</taxon>
    </lineage>
</organism>
<evidence type="ECO:0000256" key="3">
    <source>
        <dbReference type="ARBA" id="ARBA00023125"/>
    </source>
</evidence>
<keyword evidence="3" id="KW-0238">DNA-binding</keyword>
<dbReference type="EMBL" id="JQOD01000001">
    <property type="protein sequence ID" value="KGA35263.1"/>
    <property type="molecule type" value="Genomic_DNA"/>
</dbReference>
<dbReference type="AlphaFoldDB" id="A0A0M2F2P6"/>
<dbReference type="GO" id="GO:0009307">
    <property type="term" value="P:DNA restriction-modification system"/>
    <property type="evidence" value="ECO:0007669"/>
    <property type="project" value="UniProtKB-KW"/>
</dbReference>
<evidence type="ECO:0000313" key="5">
    <source>
        <dbReference type="EMBL" id="KGA35263.1"/>
    </source>
</evidence>
<evidence type="ECO:0000256" key="1">
    <source>
        <dbReference type="ARBA" id="ARBA00010923"/>
    </source>
</evidence>
<evidence type="ECO:0000259" key="4">
    <source>
        <dbReference type="Pfam" id="PF01420"/>
    </source>
</evidence>
<dbReference type="InterPro" id="IPR052021">
    <property type="entry name" value="Type-I_RS_S_subunit"/>
</dbReference>
<dbReference type="InterPro" id="IPR000055">
    <property type="entry name" value="Restrct_endonuc_typeI_TRD"/>
</dbReference>
<dbReference type="GO" id="GO:0003677">
    <property type="term" value="F:DNA binding"/>
    <property type="evidence" value="ECO:0007669"/>
    <property type="project" value="UniProtKB-KW"/>
</dbReference>
<sequence>MAQAMFKSWFIDFEPFGGKMPDDWREKELGDVVMLSAGGDKPAICSPTLTDKCLVPVFSNGIDNFGLYGYTDRPKVSEECVTVSARGTIGFVCLRQESFVPIVRLITAIPDKDFITAKYLYLYLSNIHIAGVGTTQQQLTVPDFKKYRILVPSLKAVRNFTNVVEPMFNSILHKRAENFRLAETRNKLLPRLMSGELSVADLGDAK</sequence>
<evidence type="ECO:0000313" key="6">
    <source>
        <dbReference type="Proteomes" id="UP000029435"/>
    </source>
</evidence>
<evidence type="ECO:0000256" key="2">
    <source>
        <dbReference type="ARBA" id="ARBA00022747"/>
    </source>
</evidence>
<dbReference type="Proteomes" id="UP000029435">
    <property type="component" value="Unassembled WGS sequence"/>
</dbReference>
<accession>A0A0M2F2P6</accession>
<dbReference type="Pfam" id="PF01420">
    <property type="entry name" value="Methylase_S"/>
    <property type="match status" value="1"/>
</dbReference>
<feature type="domain" description="Type I restriction modification DNA specificity" evidence="4">
    <location>
        <begin position="21"/>
        <end position="156"/>
    </location>
</feature>
<reference evidence="5 6" key="1">
    <citation type="submission" date="2014-08" db="EMBL/GenBank/DDBJ databases">
        <title>Genome sequences of NCPPB Pectobacterium isolates.</title>
        <authorList>
            <person name="Glover R.H."/>
            <person name="Sapp M."/>
            <person name="Elphinstone J."/>
        </authorList>
    </citation>
    <scope>NUCLEOTIDE SEQUENCE [LARGE SCALE GENOMIC DNA]</scope>
    <source>
        <strain evidence="5 6">LMG 21372</strain>
    </source>
</reference>
<dbReference type="InterPro" id="IPR044946">
    <property type="entry name" value="Restrct_endonuc_typeI_TRD_sf"/>
</dbReference>
<comment type="caution">
    <text evidence="5">The sequence shown here is derived from an EMBL/GenBank/DDBJ whole genome shotgun (WGS) entry which is preliminary data.</text>
</comment>
<name>A0A0M2F2P6_9GAMM</name>
<protein>
    <recommendedName>
        <fullName evidence="4">Type I restriction modification DNA specificity domain-containing protein</fullName>
    </recommendedName>
</protein>
<comment type="similarity">
    <text evidence="1">Belongs to the type-I restriction system S methylase family.</text>
</comment>